<feature type="signal peptide" evidence="1">
    <location>
        <begin position="1"/>
        <end position="24"/>
    </location>
</feature>
<feature type="chain" id="PRO_5041985645" evidence="1">
    <location>
        <begin position="25"/>
        <end position="547"/>
    </location>
</feature>
<reference evidence="2 3" key="1">
    <citation type="submission" date="2018-11" db="EMBL/GenBank/DDBJ databases">
        <title>Proposal to divide the Flavobacteriaceae and reorganize its genera based on Amino Acid Identity values calculated from whole genome sequences.</title>
        <authorList>
            <person name="Nicholson A.C."/>
            <person name="Gulvik C.A."/>
            <person name="Whitney A.M."/>
            <person name="Humrighouse B.W."/>
            <person name="Bell M."/>
            <person name="Holmes B."/>
            <person name="Steigerwalt A.G."/>
            <person name="Villarma A."/>
            <person name="Sheth M."/>
            <person name="Batra D."/>
            <person name="Pryor J."/>
            <person name="Bernardet J.-F."/>
            <person name="Hugo C."/>
            <person name="Kampfer P."/>
            <person name="Newman J."/>
            <person name="McQuiston J.R."/>
        </authorList>
    </citation>
    <scope>NUCLEOTIDE SEQUENCE [LARGE SCALE GENOMIC DNA]</scope>
    <source>
        <strain evidence="2 3">H5559</strain>
    </source>
</reference>
<gene>
    <name evidence="2" type="ORF">EG352_19735</name>
</gene>
<proteinExistence type="predicted"/>
<evidence type="ECO:0000256" key="1">
    <source>
        <dbReference type="SAM" id="SignalP"/>
    </source>
</evidence>
<accession>A0AAD0YYS4</accession>
<dbReference type="EMBL" id="CP033930">
    <property type="protein sequence ID" value="AZB19835.1"/>
    <property type="molecule type" value="Genomic_DNA"/>
</dbReference>
<evidence type="ECO:0000313" key="2">
    <source>
        <dbReference type="EMBL" id="AZB19835.1"/>
    </source>
</evidence>
<keyword evidence="1" id="KW-0732">Signal</keyword>
<dbReference type="Pfam" id="PF14092">
    <property type="entry name" value="DUF4270"/>
    <property type="match status" value="1"/>
</dbReference>
<dbReference type="RefSeq" id="WP_123861876.1">
    <property type="nucleotide sequence ID" value="NZ_CP033930.1"/>
</dbReference>
<evidence type="ECO:0000313" key="3">
    <source>
        <dbReference type="Proteomes" id="UP000269015"/>
    </source>
</evidence>
<organism evidence="2 3">
    <name type="scientific">Chryseobacterium indologenes</name>
    <name type="common">Flavobacterium indologenes</name>
    <dbReference type="NCBI Taxonomy" id="253"/>
    <lineage>
        <taxon>Bacteria</taxon>
        <taxon>Pseudomonadati</taxon>
        <taxon>Bacteroidota</taxon>
        <taxon>Flavobacteriia</taxon>
        <taxon>Flavobacteriales</taxon>
        <taxon>Weeksellaceae</taxon>
        <taxon>Chryseobacterium group</taxon>
        <taxon>Chryseobacterium</taxon>
    </lineage>
</organism>
<sequence length="547" mass="60341">MTHTLKRTFAVLLLAIFGSTILYNCEPDPDALGEQLFNNDAAQGTEVSYPVVAYNSSNNDSIRSDASRLINSLNTTGGGLSVGVLGAFKDSQFGMQKASYVTQFRMPTDNFDFNGPNAKVDSVVLVLRTPANTADDTYYITDSIKAPGAYDKNDFPVGDEKVAVSIEKKSYPVRKYGNYKTMKSMKINVHEITTFLDINTESLTRSNLNVGLGEKLGSATFDGNVSTVTVTKKSDNTNVFTGNLGFRIKLDNTDFFQNRIIAKKGKPELQDASNFVRYIRGLRISTESNDGYLFQFAPDDMEMIMYYKYDVTNNGVVTHPQTSLKFSMGSPNAHVGQYEYDRTGSALANAPASDPIGGDARLFVQGMGGPSVNVKIPDEKINELKALFEKDKIGIVGAKIRFFVDPQSQNWTNITNTISGDRKFNLVPVITDDKGKIDLTQFTSDALNGFNIYTYTPKKDPVPEYYDFVITKTLKDIVEGKLVNNKLAVNTPFLINMGSFVRNASGAPVGARYTTRAFDMSRVILTGTTKDSNPYKTQLIVTYGKKK</sequence>
<dbReference type="Proteomes" id="UP000269015">
    <property type="component" value="Chromosome"/>
</dbReference>
<dbReference type="AlphaFoldDB" id="A0AAD0YYS4"/>
<dbReference type="InterPro" id="IPR025366">
    <property type="entry name" value="DUF4270"/>
</dbReference>
<protein>
    <submittedName>
        <fullName evidence="2">DUF4270 family protein</fullName>
    </submittedName>
</protein>
<name>A0AAD0YYS4_CHRID</name>